<accession>A0A061AJ02</accession>
<keyword evidence="2" id="KW-1133">Transmembrane helix</keyword>
<feature type="region of interest" description="Disordered" evidence="1">
    <location>
        <begin position="1"/>
        <end position="20"/>
    </location>
</feature>
<proteinExistence type="predicted"/>
<sequence>MTVSTCPAPTRDRRGGRKGGGDLLLGLRTLRMVLEGLLGERDFICGGRLASLLDHLFYLAYLAYLALLIRFPLTGIVFGETYARRTS</sequence>
<keyword evidence="2" id="KW-0812">Transmembrane</keyword>
<evidence type="ECO:0000313" key="3">
    <source>
        <dbReference type="EMBL" id="CDR37108.1"/>
    </source>
</evidence>
<dbReference type="AlphaFoldDB" id="A0A061AJ02"/>
<feature type="transmembrane region" description="Helical" evidence="2">
    <location>
        <begin position="56"/>
        <end position="78"/>
    </location>
</feature>
<protein>
    <submittedName>
        <fullName evidence="3">RHTO0S02e10902g1_1</fullName>
    </submittedName>
</protein>
<organism evidence="3">
    <name type="scientific">Rhodotorula toruloides</name>
    <name type="common">Yeast</name>
    <name type="synonym">Rhodosporidium toruloides</name>
    <dbReference type="NCBI Taxonomy" id="5286"/>
    <lineage>
        <taxon>Eukaryota</taxon>
        <taxon>Fungi</taxon>
        <taxon>Dikarya</taxon>
        <taxon>Basidiomycota</taxon>
        <taxon>Pucciniomycotina</taxon>
        <taxon>Microbotryomycetes</taxon>
        <taxon>Sporidiobolales</taxon>
        <taxon>Sporidiobolaceae</taxon>
        <taxon>Rhodotorula</taxon>
    </lineage>
</organism>
<reference evidence="3" key="1">
    <citation type="journal article" date="2014" name="Genome Announc.">
        <title>Draft genome sequence of Rhodosporidium toruloides CECT1137, an oleaginous yeast of biotechnological interest.</title>
        <authorList>
            <person name="Morin N."/>
            <person name="Calcas X."/>
            <person name="Devillers H."/>
            <person name="Durrens P."/>
            <person name="Sherman D.J."/>
            <person name="Nicaud J.-M."/>
            <person name="Neuveglise C."/>
        </authorList>
    </citation>
    <scope>NUCLEOTIDE SEQUENCE</scope>
    <source>
        <strain evidence="3">CECT1137</strain>
    </source>
</reference>
<evidence type="ECO:0000256" key="2">
    <source>
        <dbReference type="SAM" id="Phobius"/>
    </source>
</evidence>
<name>A0A061AJ02_RHOTO</name>
<gene>
    <name evidence="3" type="ORF">RHTO0S_02e10902g</name>
</gene>
<evidence type="ECO:0000256" key="1">
    <source>
        <dbReference type="SAM" id="MobiDB-lite"/>
    </source>
</evidence>
<dbReference type="EMBL" id="LK052937">
    <property type="protein sequence ID" value="CDR37108.1"/>
    <property type="molecule type" value="Genomic_DNA"/>
</dbReference>
<keyword evidence="2" id="KW-0472">Membrane</keyword>